<protein>
    <recommendedName>
        <fullName evidence="3">Tetratricopeptide repeat protein</fullName>
    </recommendedName>
</protein>
<reference evidence="1 2" key="1">
    <citation type="submission" date="2011-06" db="EMBL/GenBank/DDBJ databases">
        <title>The draft genome of Thiocapsa marina 5811.</title>
        <authorList>
            <consortium name="US DOE Joint Genome Institute (JGI-PGF)"/>
            <person name="Lucas S."/>
            <person name="Han J."/>
            <person name="Cheng J.-F."/>
            <person name="Goodwin L."/>
            <person name="Pitluck S."/>
            <person name="Peters L."/>
            <person name="Land M.L."/>
            <person name="Hauser L."/>
            <person name="Vogl K."/>
            <person name="Liu Z."/>
            <person name="Imhoff J."/>
            <person name="Thiel V."/>
            <person name="Frigaard N.-U."/>
            <person name="Bryant D."/>
            <person name="Woyke T.J."/>
        </authorList>
    </citation>
    <scope>NUCLEOTIDE SEQUENCE [LARGE SCALE GENOMIC DNA]</scope>
    <source>
        <strain evidence="1 2">5811</strain>
    </source>
</reference>
<dbReference type="OrthoDB" id="9864526at2"/>
<dbReference type="Gene3D" id="1.25.40.10">
    <property type="entry name" value="Tetratricopeptide repeat domain"/>
    <property type="match status" value="1"/>
</dbReference>
<organism evidence="1 2">
    <name type="scientific">Thiocapsa marina 5811</name>
    <dbReference type="NCBI Taxonomy" id="768671"/>
    <lineage>
        <taxon>Bacteria</taxon>
        <taxon>Pseudomonadati</taxon>
        <taxon>Pseudomonadota</taxon>
        <taxon>Gammaproteobacteria</taxon>
        <taxon>Chromatiales</taxon>
        <taxon>Chromatiaceae</taxon>
        <taxon>Thiocapsa</taxon>
    </lineage>
</organism>
<dbReference type="Pfam" id="PF13374">
    <property type="entry name" value="TPR_10"/>
    <property type="match status" value="1"/>
</dbReference>
<dbReference type="EMBL" id="AFWV01000021">
    <property type="protein sequence ID" value="EGV16150.1"/>
    <property type="molecule type" value="Genomic_DNA"/>
</dbReference>
<dbReference type="SUPFAM" id="SSF48452">
    <property type="entry name" value="TPR-like"/>
    <property type="match status" value="1"/>
</dbReference>
<sequence length="320" mass="35359">MHPNDTEPNPGHREILFFDDAPLDAVLHGGPGSASSADLFAVRADERDAIARAWAEGRVQDALRRTDDLLASGGALTERETLTTLSRISGLIPECGWPIIPAGSYPYESILREVFERALRAGQNGLAGEVGLVLARALEACGRFDGSSEVSMTLLTLARVRSNRIEIAQYANNLGYALAQRGLWSEAERCCEEAVAGFTAIEAPGRANNARANLLSARLDLYGFPDATSLEPEIEEVDRYYARAADWRQRKTLVLLARIREHVGDLDLALRLMEQALRVARKVKTRHRLEDAAYRRKLRYRIAREVDGLDEQVRVGGLPA</sequence>
<evidence type="ECO:0000313" key="1">
    <source>
        <dbReference type="EMBL" id="EGV16150.1"/>
    </source>
</evidence>
<proteinExistence type="predicted"/>
<evidence type="ECO:0008006" key="3">
    <source>
        <dbReference type="Google" id="ProtNLM"/>
    </source>
</evidence>
<dbReference type="Proteomes" id="UP000005459">
    <property type="component" value="Unassembled WGS sequence"/>
</dbReference>
<keyword evidence="2" id="KW-1185">Reference proteome</keyword>
<dbReference type="AlphaFoldDB" id="F9UHX4"/>
<gene>
    <name evidence="1" type="ORF">ThimaDRAFT_4527</name>
</gene>
<accession>F9UHX4</accession>
<dbReference type="STRING" id="768671.ThimaDRAFT_4527"/>
<evidence type="ECO:0000313" key="2">
    <source>
        <dbReference type="Proteomes" id="UP000005459"/>
    </source>
</evidence>
<name>F9UHX4_9GAMM</name>
<dbReference type="InterPro" id="IPR011990">
    <property type="entry name" value="TPR-like_helical_dom_sf"/>
</dbReference>
<dbReference type="PATRIC" id="fig|768671.3.peg.4769"/>
<dbReference type="RefSeq" id="WP_007195398.1">
    <property type="nucleotide sequence ID" value="NZ_AFWV01000021.1"/>
</dbReference>